<keyword evidence="2" id="KW-1185">Reference proteome</keyword>
<dbReference type="Proteomes" id="UP000549250">
    <property type="component" value="Unassembled WGS sequence"/>
</dbReference>
<name>A0A839T7Q3_AZOMA</name>
<dbReference type="AlphaFoldDB" id="A0A839T7Q3"/>
<organism evidence="1 2">
    <name type="scientific">Azomonas macrocytogenes</name>
    <name type="common">Azotobacter macrocytogenes</name>
    <dbReference type="NCBI Taxonomy" id="69962"/>
    <lineage>
        <taxon>Bacteria</taxon>
        <taxon>Pseudomonadati</taxon>
        <taxon>Pseudomonadota</taxon>
        <taxon>Gammaproteobacteria</taxon>
        <taxon>Pseudomonadales</taxon>
        <taxon>Pseudomonadaceae</taxon>
        <taxon>Azomonas</taxon>
    </lineage>
</organism>
<comment type="caution">
    <text evidence="1">The sequence shown here is derived from an EMBL/GenBank/DDBJ whole genome shotgun (WGS) entry which is preliminary data.</text>
</comment>
<sequence length="87" mass="9819">MESDIPILCIFKPLTVYNPPSKARPVRALLFLAVSCYIPLYPSTMYPSGYLWQPPAQTGHIGDRYAETWLALSAVTCRAHDHALERK</sequence>
<reference evidence="1 2" key="1">
    <citation type="submission" date="2020-08" db="EMBL/GenBank/DDBJ databases">
        <title>Genomic Encyclopedia of Type Strains, Phase III (KMG-III): the genomes of soil and plant-associated and newly described type strains.</title>
        <authorList>
            <person name="Whitman W."/>
        </authorList>
    </citation>
    <scope>NUCLEOTIDE SEQUENCE [LARGE SCALE GENOMIC DNA]</scope>
    <source>
        <strain evidence="1 2">CECT 4462</strain>
    </source>
</reference>
<evidence type="ECO:0000313" key="1">
    <source>
        <dbReference type="EMBL" id="MBB3104284.1"/>
    </source>
</evidence>
<accession>A0A839T7Q3</accession>
<gene>
    <name evidence="1" type="ORF">FHR87_002699</name>
</gene>
<protein>
    <submittedName>
        <fullName evidence="1">Uncharacterized protein</fullName>
    </submittedName>
</protein>
<dbReference type="EMBL" id="JACHXI010000014">
    <property type="protein sequence ID" value="MBB3104284.1"/>
    <property type="molecule type" value="Genomic_DNA"/>
</dbReference>
<evidence type="ECO:0000313" key="2">
    <source>
        <dbReference type="Proteomes" id="UP000549250"/>
    </source>
</evidence>
<proteinExistence type="predicted"/>